<feature type="transmembrane region" description="Helical" evidence="6">
    <location>
        <begin position="142"/>
        <end position="165"/>
    </location>
</feature>
<evidence type="ECO:0000313" key="9">
    <source>
        <dbReference type="Proteomes" id="UP000217784"/>
    </source>
</evidence>
<comment type="caution">
    <text evidence="8">The sequence shown here is derived from an EMBL/GenBank/DDBJ whole genome shotgun (WGS) entry which is preliminary data.</text>
</comment>
<feature type="transmembrane region" description="Helical" evidence="6">
    <location>
        <begin position="482"/>
        <end position="500"/>
    </location>
</feature>
<protein>
    <submittedName>
        <fullName evidence="8">MFS transporter</fullName>
    </submittedName>
</protein>
<dbReference type="GO" id="GO:0022857">
    <property type="term" value="F:transmembrane transporter activity"/>
    <property type="evidence" value="ECO:0007669"/>
    <property type="project" value="InterPro"/>
</dbReference>
<feature type="transmembrane region" description="Helical" evidence="6">
    <location>
        <begin position="82"/>
        <end position="102"/>
    </location>
</feature>
<feature type="transmembrane region" description="Helical" evidence="6">
    <location>
        <begin position="268"/>
        <end position="289"/>
    </location>
</feature>
<dbReference type="Pfam" id="PF07690">
    <property type="entry name" value="MFS_1"/>
    <property type="match status" value="1"/>
</dbReference>
<accession>A0A2A2H9B7</accession>
<feature type="transmembrane region" description="Helical" evidence="6">
    <location>
        <begin position="366"/>
        <end position="386"/>
    </location>
</feature>
<dbReference type="Gene3D" id="1.20.1250.20">
    <property type="entry name" value="MFS general substrate transporter like domains"/>
    <property type="match status" value="1"/>
</dbReference>
<feature type="transmembrane region" description="Helical" evidence="6">
    <location>
        <begin position="229"/>
        <end position="248"/>
    </location>
</feature>
<gene>
    <name evidence="8" type="ORF">ASJ80_14345</name>
</gene>
<sequence>MNAEKVKNRNSEPGMVVLATLILGAAVANLNLSVANVALPSIGLAFNASQVQINMVAVGFSLGLASSVLWFGALGDHHGRKMMLILGTIISIPASLLAGFAPTVNMLVLARIIGGLAAGMAFPTTLAIITALWSGPKRTRSIALWSGIGAAIAALGPLLSGYLLISRPWGSVFLITLPLALLTLVMAIKFIPSHVNETKNPVDNVGGIMSLILIGTLIMAINFAPVPSIRTLVLVLIILAAVVGFLFIKHQRGIPNPLYDLKVAGRRIFWVAASAGIIVFGSLMGALYIGQQFLQNVLGYSTFDAGLSIIPSAILMILVAPQSAKFVESRGSRFTLLAGYLFCLLGFLTMLLLWKEGIPYWKVGLAYALIGIGVGLAGTPASHSLTGSVPVKRVGMASGTADLQRDFGGAIMTSIFGTLLTAGYASAFASKINNVPQQISAGVEATLQKSFASASTLAQQYPQYSDQIIAGAKSSFLVGDRWAYLAGIIAILVGAALVFYKFPNMEEEKKLLSHYYEEDTKTENVRKK</sequence>
<evidence type="ECO:0000256" key="2">
    <source>
        <dbReference type="ARBA" id="ARBA00022448"/>
    </source>
</evidence>
<dbReference type="Proteomes" id="UP000217784">
    <property type="component" value="Unassembled WGS sequence"/>
</dbReference>
<dbReference type="GO" id="GO:0016020">
    <property type="term" value="C:membrane"/>
    <property type="evidence" value="ECO:0007669"/>
    <property type="project" value="UniProtKB-SubCell"/>
</dbReference>
<evidence type="ECO:0000256" key="6">
    <source>
        <dbReference type="SAM" id="Phobius"/>
    </source>
</evidence>
<keyword evidence="5 6" id="KW-0472">Membrane</keyword>
<evidence type="ECO:0000259" key="7">
    <source>
        <dbReference type="PROSITE" id="PS50850"/>
    </source>
</evidence>
<feature type="transmembrane region" description="Helical" evidence="6">
    <location>
        <begin position="55"/>
        <end position="75"/>
    </location>
</feature>
<evidence type="ECO:0000313" key="8">
    <source>
        <dbReference type="EMBL" id="PAV06022.1"/>
    </source>
</evidence>
<dbReference type="EMBL" id="LMVM01000001">
    <property type="protein sequence ID" value="PAV06022.1"/>
    <property type="molecule type" value="Genomic_DNA"/>
</dbReference>
<organism evidence="8 9">
    <name type="scientific">Methanobacterium bryantii</name>
    <dbReference type="NCBI Taxonomy" id="2161"/>
    <lineage>
        <taxon>Archaea</taxon>
        <taxon>Methanobacteriati</taxon>
        <taxon>Methanobacteriota</taxon>
        <taxon>Methanomada group</taxon>
        <taxon>Methanobacteria</taxon>
        <taxon>Methanobacteriales</taxon>
        <taxon>Methanobacteriaceae</taxon>
        <taxon>Methanobacterium</taxon>
    </lineage>
</organism>
<comment type="subcellular location">
    <subcellularLocation>
        <location evidence="1">Membrane</location>
        <topology evidence="1">Multi-pass membrane protein</topology>
    </subcellularLocation>
</comment>
<keyword evidence="3 6" id="KW-0812">Transmembrane</keyword>
<dbReference type="InterPro" id="IPR020846">
    <property type="entry name" value="MFS_dom"/>
</dbReference>
<feature type="transmembrane region" description="Helical" evidence="6">
    <location>
        <begin position="309"/>
        <end position="327"/>
    </location>
</feature>
<dbReference type="Gene3D" id="1.20.1720.10">
    <property type="entry name" value="Multidrug resistance protein D"/>
    <property type="match status" value="1"/>
</dbReference>
<feature type="transmembrane region" description="Helical" evidence="6">
    <location>
        <begin position="108"/>
        <end position="133"/>
    </location>
</feature>
<dbReference type="PANTHER" id="PTHR42718">
    <property type="entry name" value="MAJOR FACILITATOR SUPERFAMILY MULTIDRUG TRANSPORTER MFSC"/>
    <property type="match status" value="1"/>
</dbReference>
<keyword evidence="9" id="KW-1185">Reference proteome</keyword>
<reference evidence="8 9" key="1">
    <citation type="journal article" date="2017" name="BMC Genomics">
        <title>Genomic analysis of methanogenic archaea reveals a shift towards energy conservation.</title>
        <authorList>
            <person name="Gilmore S.P."/>
            <person name="Henske J.K."/>
            <person name="Sexton J.A."/>
            <person name="Solomon K.V."/>
            <person name="Seppala S."/>
            <person name="Yoo J.I."/>
            <person name="Huyett L.M."/>
            <person name="Pressman A."/>
            <person name="Cogan J.Z."/>
            <person name="Kivenson V."/>
            <person name="Peng X."/>
            <person name="Tan Y."/>
            <person name="Valentine D.L."/>
            <person name="O'Malley M.A."/>
        </authorList>
    </citation>
    <scope>NUCLEOTIDE SEQUENCE [LARGE SCALE GENOMIC DNA]</scope>
    <source>
        <strain evidence="8 9">M.o.H.</strain>
    </source>
</reference>
<keyword evidence="4 6" id="KW-1133">Transmembrane helix</keyword>
<dbReference type="RefSeq" id="WP_069583472.1">
    <property type="nucleotide sequence ID" value="NZ_LMVM01000001.1"/>
</dbReference>
<name>A0A2A2H9B7_METBR</name>
<dbReference type="SUPFAM" id="SSF103473">
    <property type="entry name" value="MFS general substrate transporter"/>
    <property type="match status" value="1"/>
</dbReference>
<feature type="transmembrane region" description="Helical" evidence="6">
    <location>
        <begin position="204"/>
        <end position="223"/>
    </location>
</feature>
<dbReference type="InterPro" id="IPR036259">
    <property type="entry name" value="MFS_trans_sf"/>
</dbReference>
<evidence type="ECO:0000256" key="5">
    <source>
        <dbReference type="ARBA" id="ARBA00023136"/>
    </source>
</evidence>
<feature type="transmembrane region" description="Helical" evidence="6">
    <location>
        <begin position="334"/>
        <end position="354"/>
    </location>
</feature>
<feature type="transmembrane region" description="Helical" evidence="6">
    <location>
        <begin position="171"/>
        <end position="192"/>
    </location>
</feature>
<evidence type="ECO:0000256" key="4">
    <source>
        <dbReference type="ARBA" id="ARBA00022989"/>
    </source>
</evidence>
<dbReference type="InterPro" id="IPR011701">
    <property type="entry name" value="MFS"/>
</dbReference>
<dbReference type="PROSITE" id="PS50850">
    <property type="entry name" value="MFS"/>
    <property type="match status" value="1"/>
</dbReference>
<feature type="domain" description="Major facilitator superfamily (MFS) profile" evidence="7">
    <location>
        <begin position="17"/>
        <end position="506"/>
    </location>
</feature>
<feature type="transmembrane region" description="Helical" evidence="6">
    <location>
        <begin position="407"/>
        <end position="427"/>
    </location>
</feature>
<proteinExistence type="predicted"/>
<evidence type="ECO:0000256" key="3">
    <source>
        <dbReference type="ARBA" id="ARBA00022692"/>
    </source>
</evidence>
<dbReference type="PANTHER" id="PTHR42718:SF9">
    <property type="entry name" value="MAJOR FACILITATOR SUPERFAMILY MULTIDRUG TRANSPORTER MFSC"/>
    <property type="match status" value="1"/>
</dbReference>
<dbReference type="AlphaFoldDB" id="A0A2A2H9B7"/>
<keyword evidence="2" id="KW-0813">Transport</keyword>
<evidence type="ECO:0000256" key="1">
    <source>
        <dbReference type="ARBA" id="ARBA00004141"/>
    </source>
</evidence>
<dbReference type="CDD" id="cd17321">
    <property type="entry name" value="MFS_MMR_MDR_like"/>
    <property type="match status" value="1"/>
</dbReference>